<evidence type="ECO:0000313" key="2">
    <source>
        <dbReference type="EMBL" id="MDG3008247.1"/>
    </source>
</evidence>
<gene>
    <name evidence="2" type="ORF">PZE19_31150</name>
</gene>
<name>A0ABT6FKY4_9BACT</name>
<accession>A0ABT6FKY4</accession>
<proteinExistence type="predicted"/>
<dbReference type="EMBL" id="JARRAG010000004">
    <property type="protein sequence ID" value="MDG3008247.1"/>
    <property type="molecule type" value="Genomic_DNA"/>
</dbReference>
<dbReference type="RefSeq" id="WP_277864574.1">
    <property type="nucleotide sequence ID" value="NZ_JARRAG010000004.1"/>
</dbReference>
<dbReference type="Pfam" id="PF10134">
    <property type="entry name" value="RPA"/>
    <property type="match status" value="1"/>
</dbReference>
<comment type="caution">
    <text evidence="2">The sequence shown here is derived from an EMBL/GenBank/DDBJ whole genome shotgun (WGS) entry which is preliminary data.</text>
</comment>
<organism evidence="2 3">
    <name type="scientific">Paludisphaera mucosa</name>
    <dbReference type="NCBI Taxonomy" id="3030827"/>
    <lineage>
        <taxon>Bacteria</taxon>
        <taxon>Pseudomonadati</taxon>
        <taxon>Planctomycetota</taxon>
        <taxon>Planctomycetia</taxon>
        <taxon>Isosphaerales</taxon>
        <taxon>Isosphaeraceae</taxon>
        <taxon>Paludisphaera</taxon>
    </lineage>
</organism>
<keyword evidence="3" id="KW-1185">Reference proteome</keyword>
<keyword evidence="1" id="KW-0175">Coiled coil</keyword>
<dbReference type="InterPro" id="IPR018777">
    <property type="entry name" value="Replication_initiator_prot_A"/>
</dbReference>
<evidence type="ECO:0000256" key="1">
    <source>
        <dbReference type="SAM" id="Coils"/>
    </source>
</evidence>
<evidence type="ECO:0000313" key="3">
    <source>
        <dbReference type="Proteomes" id="UP001216907"/>
    </source>
</evidence>
<sequence>MRATPESVPDERLFGKDEMNLAEFPITLLADRKDVNLIIREVPVRDESTGLMILRKVTVTGSDLYGLPSSQDNLILLGLIYLTKRANNFRERRVGFSRSEVIKVLGWADSGQSYARIELSLKRWANVFVLYENAWWDKPRQTYSSKGFGIIDDFEINDGSASRQATLLRSNIAWNEIFFQSLEAGFVRTIDLKLLLRLRHPSSQQMYRFLGKHFYHSPSLTLDLRTFACEHVGLDRGYKDNGKLKEKLQPAIDELEQIGFLEPMEKERRYAKVGPKQWTITLRRRADLELVEETLDAGSPLAGPEPTEQEKGLVARGVTATVAAELALNHPADSIQGKIEVFDWLVERRDKRVSKNPAGYLAESIRKDYTAPRGFESEAQRRERLAALDEQRRKVEDARRRVAEEQRAKEQADQARIQGHWAKLSEAERTRLQDDALASPGLAFLVKRYRAQADPELAARTLKMILDGHILGLLDDRPRR</sequence>
<reference evidence="2 3" key="1">
    <citation type="submission" date="2023-03" db="EMBL/GenBank/DDBJ databases">
        <title>Paludisphaera mucosa sp. nov. a novel planctomycete from northern fen.</title>
        <authorList>
            <person name="Ivanova A."/>
        </authorList>
    </citation>
    <scope>NUCLEOTIDE SEQUENCE [LARGE SCALE GENOMIC DNA]</scope>
    <source>
        <strain evidence="2 3">Pla2</strain>
    </source>
</reference>
<feature type="coiled-coil region" evidence="1">
    <location>
        <begin position="381"/>
        <end position="415"/>
    </location>
</feature>
<dbReference type="Proteomes" id="UP001216907">
    <property type="component" value="Unassembled WGS sequence"/>
</dbReference>
<protein>
    <submittedName>
        <fullName evidence="2">Replication initiator protein A</fullName>
    </submittedName>
</protein>